<dbReference type="InterPro" id="IPR002937">
    <property type="entry name" value="Amino_oxidase"/>
</dbReference>
<keyword evidence="3" id="KW-1185">Reference proteome</keyword>
<dbReference type="PANTHER" id="PTHR43734:SF1">
    <property type="entry name" value="PHYTOENE DESATURASE"/>
    <property type="match status" value="1"/>
</dbReference>
<gene>
    <name evidence="2" type="ORF">PV02_07780</name>
</gene>
<dbReference type="EMBL" id="JTEO01000004">
    <property type="protein sequence ID" value="MCQ6962953.1"/>
    <property type="molecule type" value="Genomic_DNA"/>
</dbReference>
<evidence type="ECO:0000313" key="2">
    <source>
        <dbReference type="EMBL" id="MCQ6962953.1"/>
    </source>
</evidence>
<dbReference type="Pfam" id="PF01593">
    <property type="entry name" value="Amino_oxidase"/>
    <property type="match status" value="1"/>
</dbReference>
<evidence type="ECO:0000259" key="1">
    <source>
        <dbReference type="Pfam" id="PF01593"/>
    </source>
</evidence>
<protein>
    <submittedName>
        <fullName evidence="2">Phytoene dehydrogenase</fullName>
    </submittedName>
</protein>
<dbReference type="Proteomes" id="UP001206983">
    <property type="component" value="Unassembled WGS sequence"/>
</dbReference>
<dbReference type="InterPro" id="IPR036188">
    <property type="entry name" value="FAD/NAD-bd_sf"/>
</dbReference>
<evidence type="ECO:0000313" key="3">
    <source>
        <dbReference type="Proteomes" id="UP001206983"/>
    </source>
</evidence>
<dbReference type="SUPFAM" id="SSF51905">
    <property type="entry name" value="FAD/NAD(P)-binding domain"/>
    <property type="match status" value="1"/>
</dbReference>
<dbReference type="GO" id="GO:0016491">
    <property type="term" value="F:oxidoreductase activity"/>
    <property type="evidence" value="ECO:0007669"/>
    <property type="project" value="InterPro"/>
</dbReference>
<dbReference type="AlphaFoldDB" id="A0AAE3HBX8"/>
<feature type="domain" description="Amine oxidase" evidence="1">
    <location>
        <begin position="10"/>
        <end position="415"/>
    </location>
</feature>
<proteinExistence type="predicted"/>
<accession>A0AAE3HBX8</accession>
<name>A0AAE3HBX8_9EURY</name>
<organism evidence="2 3">
    <name type="scientific">Methanolobus chelungpuianus</name>
    <dbReference type="NCBI Taxonomy" id="502115"/>
    <lineage>
        <taxon>Archaea</taxon>
        <taxon>Methanobacteriati</taxon>
        <taxon>Methanobacteriota</taxon>
        <taxon>Stenosarchaea group</taxon>
        <taxon>Methanomicrobia</taxon>
        <taxon>Methanosarcinales</taxon>
        <taxon>Methanosarcinaceae</taxon>
        <taxon>Methanolobus</taxon>
    </lineage>
</organism>
<sequence length="431" mass="46538">MKAIVIGAGLGGLLSAARLSGEGWEVEVFERLPFIGGRFTNIPYHGFQLSTGALHMIPHGPSGPLARLLRDVGADVEIVRSKPTAVIRVPRKKGDRDYKFGHKDILFQDFKVPFSLVNRLKLVYYIISTRKNPPKGISFAQWCTDHIDQDWTHRISDSFFGWALSLRAADVPVEEAFEIIENLYRYGGSGVPMGGCKGVTDALVKVINSNGGVIHTSSEVTSIAAGAADATKAGSVIVCGTEHAADIIISDIGHESTATLLQGFEADRKLQDYTRTAGELKPSAGIKICLSSDKPLIGHGGVMLTPYAKRVNGINEVTNIDPGLAPSGKHLTMSHQCVRWEDLDKLDKEIELGLEDLRDIFAGKDYEVLLIQSYSDGWPVNRSPSGADLKNRTPVSNLFIVGDGAKGRGGIEVEGVALGVEHTMKEILGGK</sequence>
<reference evidence="2 3" key="1">
    <citation type="journal article" date="2011" name="Appl. Environ. Microbiol.">
        <title>Methanogenic archaea isolated from Taiwan's Chelungpu fault.</title>
        <authorList>
            <person name="Wu S.Y."/>
            <person name="Lai M.C."/>
        </authorList>
    </citation>
    <scope>NUCLEOTIDE SEQUENCE [LARGE SCALE GENOMIC DNA]</scope>
    <source>
        <strain evidence="2 3">St545Mb</strain>
    </source>
</reference>
<dbReference type="PANTHER" id="PTHR43734">
    <property type="entry name" value="PHYTOENE DESATURASE"/>
    <property type="match status" value="1"/>
</dbReference>
<dbReference type="Gene3D" id="3.90.660.50">
    <property type="match status" value="1"/>
</dbReference>
<dbReference type="Gene3D" id="3.50.50.60">
    <property type="entry name" value="FAD/NAD(P)-binding domain"/>
    <property type="match status" value="1"/>
</dbReference>
<dbReference type="RefSeq" id="WP_256622830.1">
    <property type="nucleotide sequence ID" value="NZ_JTEO01000004.1"/>
</dbReference>
<comment type="caution">
    <text evidence="2">The sequence shown here is derived from an EMBL/GenBank/DDBJ whole genome shotgun (WGS) entry which is preliminary data.</text>
</comment>